<dbReference type="Proteomes" id="UP001202281">
    <property type="component" value="Unassembled WGS sequence"/>
</dbReference>
<organism evidence="4 5">
    <name type="scientific">Novosphingobium beihaiensis</name>
    <dbReference type="NCBI Taxonomy" id="2930389"/>
    <lineage>
        <taxon>Bacteria</taxon>
        <taxon>Pseudomonadati</taxon>
        <taxon>Pseudomonadota</taxon>
        <taxon>Alphaproteobacteria</taxon>
        <taxon>Sphingomonadales</taxon>
        <taxon>Sphingomonadaceae</taxon>
        <taxon>Novosphingobium</taxon>
    </lineage>
</organism>
<dbReference type="Gene3D" id="3.40.50.300">
    <property type="entry name" value="P-loop containing nucleotide triphosphate hydrolases"/>
    <property type="match status" value="1"/>
</dbReference>
<dbReference type="InterPro" id="IPR000863">
    <property type="entry name" value="Sulfotransferase_dom"/>
</dbReference>
<dbReference type="Pfam" id="PF00685">
    <property type="entry name" value="Sulfotransfer_1"/>
    <property type="match status" value="1"/>
</dbReference>
<dbReference type="InterPro" id="IPR027417">
    <property type="entry name" value="P-loop_NTPase"/>
</dbReference>
<dbReference type="EMBL" id="JALHLG010000001">
    <property type="protein sequence ID" value="MCJ2185384.1"/>
    <property type="molecule type" value="Genomic_DNA"/>
</dbReference>
<evidence type="ECO:0000313" key="4">
    <source>
        <dbReference type="EMBL" id="MCJ2185384.1"/>
    </source>
</evidence>
<dbReference type="RefSeq" id="WP_243917122.1">
    <property type="nucleotide sequence ID" value="NZ_JALHLG010000001.1"/>
</dbReference>
<reference evidence="4 5" key="1">
    <citation type="submission" date="2022-04" db="EMBL/GenBank/DDBJ databases">
        <title>Identification of a novel bacterium isolated from mangrove sediments.</title>
        <authorList>
            <person name="Pan X."/>
        </authorList>
    </citation>
    <scope>NUCLEOTIDE SEQUENCE [LARGE SCALE GENOMIC DNA]</scope>
    <source>
        <strain evidence="4 5">B2638</strain>
    </source>
</reference>
<protein>
    <submittedName>
        <fullName evidence="4">Sulfotransferase domain-containing protein</fullName>
    </submittedName>
</protein>
<evidence type="ECO:0000313" key="5">
    <source>
        <dbReference type="Proteomes" id="UP001202281"/>
    </source>
</evidence>
<keyword evidence="5" id="KW-1185">Reference proteome</keyword>
<feature type="domain" description="Sulfotransferase" evidence="3">
    <location>
        <begin position="17"/>
        <end position="276"/>
    </location>
</feature>
<dbReference type="PANTHER" id="PTHR11783">
    <property type="entry name" value="SULFOTRANSFERASE SULT"/>
    <property type="match status" value="1"/>
</dbReference>
<gene>
    <name evidence="4" type="ORF">MTR66_00980</name>
</gene>
<name>A0ABT0BKX8_9SPHN</name>
<dbReference type="SUPFAM" id="SSF52540">
    <property type="entry name" value="P-loop containing nucleoside triphosphate hydrolases"/>
    <property type="match status" value="1"/>
</dbReference>
<keyword evidence="2" id="KW-0808">Transferase</keyword>
<evidence type="ECO:0000256" key="2">
    <source>
        <dbReference type="ARBA" id="ARBA00022679"/>
    </source>
</evidence>
<sequence>MILQAFSAALKMIKRAYWIASYPKSGNTWIRLILRHISSGGNFSLNHGDESALASSRKIIDPAVGLPTVHLSPDDQENLRPKAYRFIARERIGKTILKAHDAYDRTAGGEWLFPPDITAGAVYLVRNPLDIAVSWAFHADISIDEAVDFLCDDRSMIADPHKRATPIMRQILRSWSTHVTSWQAAPIPKLCLRYEDIVSDPITHFARIAHFLQFTASPDALRNAVAACRFDRLQELESDSGFGERVSARTPFFRNGRPGDWHNHLKSRHINKIISCHGDIMKKLDYKLPAGY</sequence>
<evidence type="ECO:0000256" key="1">
    <source>
        <dbReference type="ARBA" id="ARBA00005771"/>
    </source>
</evidence>
<proteinExistence type="inferred from homology"/>
<evidence type="ECO:0000259" key="3">
    <source>
        <dbReference type="Pfam" id="PF00685"/>
    </source>
</evidence>
<comment type="caution">
    <text evidence="4">The sequence shown here is derived from an EMBL/GenBank/DDBJ whole genome shotgun (WGS) entry which is preliminary data.</text>
</comment>
<comment type="similarity">
    <text evidence="1">Belongs to the sulfotransferase 1 family.</text>
</comment>
<accession>A0ABT0BKX8</accession>